<dbReference type="GO" id="GO:0005886">
    <property type="term" value="C:plasma membrane"/>
    <property type="evidence" value="ECO:0007669"/>
    <property type="project" value="UniProtKB-SubCell"/>
</dbReference>
<dbReference type="PANTHER" id="PTHR30518:SF2">
    <property type="entry name" value="ENDOLYTIC MUREIN TRANSGLYCOSYLASE"/>
    <property type="match status" value="1"/>
</dbReference>
<keyword evidence="4 7" id="KW-0472">Membrane</keyword>
<accession>A0A9D2H426</accession>
<evidence type="ECO:0000256" key="4">
    <source>
        <dbReference type="ARBA" id="ARBA00023136"/>
    </source>
</evidence>
<dbReference type="EC" id="4.2.2.29" evidence="7"/>
<dbReference type="AlphaFoldDB" id="A0A9D2H426"/>
<dbReference type="CDD" id="cd08010">
    <property type="entry name" value="MltG_like"/>
    <property type="match status" value="1"/>
</dbReference>
<dbReference type="GO" id="GO:0071555">
    <property type="term" value="P:cell wall organization"/>
    <property type="evidence" value="ECO:0007669"/>
    <property type="project" value="UniProtKB-KW"/>
</dbReference>
<evidence type="ECO:0000256" key="5">
    <source>
        <dbReference type="ARBA" id="ARBA00023239"/>
    </source>
</evidence>
<keyword evidence="3 7" id="KW-1133">Transmembrane helix</keyword>
<comment type="similarity">
    <text evidence="7">Belongs to the transglycosylase MltG family.</text>
</comment>
<comment type="function">
    <text evidence="7">Functions as a peptidoglycan terminase that cleaves nascent peptidoglycan strands endolytically to terminate their elongation.</text>
</comment>
<comment type="caution">
    <text evidence="9">The sequence shown here is derived from an EMBL/GenBank/DDBJ whole genome shotgun (WGS) entry which is preliminary data.</text>
</comment>
<organism evidence="9 10">
    <name type="scientific">Candidatus Microbacterium stercoravium</name>
    <dbReference type="NCBI Taxonomy" id="2838697"/>
    <lineage>
        <taxon>Bacteria</taxon>
        <taxon>Bacillati</taxon>
        <taxon>Actinomycetota</taxon>
        <taxon>Actinomycetes</taxon>
        <taxon>Micrococcales</taxon>
        <taxon>Microbacteriaceae</taxon>
        <taxon>Microbacterium</taxon>
    </lineage>
</organism>
<sequence length="475" mass="50617">MSDPLPPEGRLPSRRELRAMRAREAAEWDAAADEAVSAASTGSRPSAGPAPAPGPQAATETGAQPVRDRGAVLERTAPETFVTSGGSRLEPAGSNTDHAGLHDLLESGPSATVRGPKRRRRGAIIIILIILALIAALVFGGWWAAKQVGGPIGEFFGVNAEPADYEEGLATGEAVIVIEQGDTGWEVSQKLHEQGVTMTESVFYDMLVSAQQNPDLRPGVYQLQQKMTASAALTTLEDPDSRLPGVAYPEGFTVSQVVPILASGLEISEDEVTAALEDPSDYGVEANSLEGWLFPASYEFTPGTDVTDAVQRMVDRTRQSLADAGVPEGDEQQILTAASVIQREAAAEDDFFKVSRVIENRIDDDMLLQMDSTAQYGVGRMHDGDVFSSAEALEDDNPWNTYVHKGLPAGPIANPGDLAIQAAMTPADGDWLYFATVNLDTGETRFAATLDEHEKNVEVLHAWCDDNPDSTGCGG</sequence>
<reference evidence="9" key="2">
    <citation type="submission" date="2021-04" db="EMBL/GenBank/DDBJ databases">
        <authorList>
            <person name="Gilroy R."/>
        </authorList>
    </citation>
    <scope>NUCLEOTIDE SEQUENCE</scope>
    <source>
        <strain evidence="9">ChiHjej8B7-3636</strain>
    </source>
</reference>
<evidence type="ECO:0000256" key="7">
    <source>
        <dbReference type="HAMAP-Rule" id="MF_02065"/>
    </source>
</evidence>
<comment type="subcellular location">
    <subcellularLocation>
        <location evidence="7">Cell membrane</location>
        <topology evidence="7">Single-pass membrane protein</topology>
    </subcellularLocation>
</comment>
<name>A0A9D2H426_9MICO</name>
<gene>
    <name evidence="7 9" type="primary">mltG</name>
    <name evidence="9" type="ORF">H9800_05345</name>
</gene>
<feature type="transmembrane region" description="Helical" evidence="7">
    <location>
        <begin position="123"/>
        <end position="145"/>
    </location>
</feature>
<dbReference type="GO" id="GO:0008932">
    <property type="term" value="F:lytic endotransglycosylase activity"/>
    <property type="evidence" value="ECO:0007669"/>
    <property type="project" value="UniProtKB-UniRule"/>
</dbReference>
<protein>
    <recommendedName>
        <fullName evidence="7">Endolytic murein transglycosylase</fullName>
        <ecNumber evidence="7">4.2.2.29</ecNumber>
    </recommendedName>
    <alternativeName>
        <fullName evidence="7">Peptidoglycan lytic transglycosylase</fullName>
    </alternativeName>
    <alternativeName>
        <fullName evidence="7">Peptidoglycan polymerization terminase</fullName>
    </alternativeName>
</protein>
<keyword evidence="6 7" id="KW-0961">Cell wall biogenesis/degradation</keyword>
<keyword evidence="5 7" id="KW-0456">Lyase</keyword>
<feature type="compositionally biased region" description="Low complexity" evidence="8">
    <location>
        <begin position="33"/>
        <end position="47"/>
    </location>
</feature>
<dbReference type="HAMAP" id="MF_02065">
    <property type="entry name" value="MltG"/>
    <property type="match status" value="1"/>
</dbReference>
<dbReference type="Gene3D" id="3.30.1490.480">
    <property type="entry name" value="Endolytic murein transglycosylase"/>
    <property type="match status" value="1"/>
</dbReference>
<dbReference type="NCBIfam" id="TIGR00247">
    <property type="entry name" value="endolytic transglycosylase MltG"/>
    <property type="match status" value="1"/>
</dbReference>
<dbReference type="Pfam" id="PF02618">
    <property type="entry name" value="YceG"/>
    <property type="match status" value="1"/>
</dbReference>
<dbReference type="GO" id="GO:0009252">
    <property type="term" value="P:peptidoglycan biosynthetic process"/>
    <property type="evidence" value="ECO:0007669"/>
    <property type="project" value="UniProtKB-UniRule"/>
</dbReference>
<evidence type="ECO:0000256" key="1">
    <source>
        <dbReference type="ARBA" id="ARBA00022475"/>
    </source>
</evidence>
<feature type="compositionally biased region" description="Basic and acidic residues" evidence="8">
    <location>
        <begin position="11"/>
        <end position="26"/>
    </location>
</feature>
<evidence type="ECO:0000256" key="8">
    <source>
        <dbReference type="SAM" id="MobiDB-lite"/>
    </source>
</evidence>
<feature type="site" description="Important for catalytic activity" evidence="7">
    <location>
        <position position="344"/>
    </location>
</feature>
<comment type="catalytic activity">
    <reaction evidence="7">
        <text>a peptidoglycan chain = a peptidoglycan chain with N-acetyl-1,6-anhydromuramyl-[peptide] at the reducing end + a peptidoglycan chain with N-acetylglucosamine at the non-reducing end.</text>
        <dbReference type="EC" id="4.2.2.29"/>
    </reaction>
</comment>
<evidence type="ECO:0000313" key="10">
    <source>
        <dbReference type="Proteomes" id="UP000824220"/>
    </source>
</evidence>
<evidence type="ECO:0000256" key="2">
    <source>
        <dbReference type="ARBA" id="ARBA00022692"/>
    </source>
</evidence>
<keyword evidence="2 7" id="KW-0812">Transmembrane</keyword>
<dbReference type="PANTHER" id="PTHR30518">
    <property type="entry name" value="ENDOLYTIC MUREIN TRANSGLYCOSYLASE"/>
    <property type="match status" value="1"/>
</dbReference>
<keyword evidence="1 7" id="KW-1003">Cell membrane</keyword>
<proteinExistence type="inferred from homology"/>
<reference evidence="9" key="1">
    <citation type="journal article" date="2021" name="PeerJ">
        <title>Extensive microbial diversity within the chicken gut microbiome revealed by metagenomics and culture.</title>
        <authorList>
            <person name="Gilroy R."/>
            <person name="Ravi A."/>
            <person name="Getino M."/>
            <person name="Pursley I."/>
            <person name="Horton D.L."/>
            <person name="Alikhan N.F."/>
            <person name="Baker D."/>
            <person name="Gharbi K."/>
            <person name="Hall N."/>
            <person name="Watson M."/>
            <person name="Adriaenssens E.M."/>
            <person name="Foster-Nyarko E."/>
            <person name="Jarju S."/>
            <person name="Secka A."/>
            <person name="Antonio M."/>
            <person name="Oren A."/>
            <person name="Chaudhuri R.R."/>
            <person name="La Ragione R."/>
            <person name="Hildebrand F."/>
            <person name="Pallen M.J."/>
        </authorList>
    </citation>
    <scope>NUCLEOTIDE SEQUENCE</scope>
    <source>
        <strain evidence="9">ChiHjej8B7-3636</strain>
    </source>
</reference>
<evidence type="ECO:0000313" key="9">
    <source>
        <dbReference type="EMBL" id="HJA04267.1"/>
    </source>
</evidence>
<evidence type="ECO:0000256" key="6">
    <source>
        <dbReference type="ARBA" id="ARBA00023316"/>
    </source>
</evidence>
<dbReference type="EMBL" id="DXAM01000075">
    <property type="protein sequence ID" value="HJA04267.1"/>
    <property type="molecule type" value="Genomic_DNA"/>
</dbReference>
<evidence type="ECO:0000256" key="3">
    <source>
        <dbReference type="ARBA" id="ARBA00022989"/>
    </source>
</evidence>
<dbReference type="InterPro" id="IPR003770">
    <property type="entry name" value="MLTG-like"/>
</dbReference>
<dbReference type="Proteomes" id="UP000824220">
    <property type="component" value="Unassembled WGS sequence"/>
</dbReference>
<feature type="region of interest" description="Disordered" evidence="8">
    <location>
        <begin position="1"/>
        <end position="115"/>
    </location>
</feature>